<protein>
    <submittedName>
        <fullName evidence="2">Unannotated protein</fullName>
    </submittedName>
</protein>
<evidence type="ECO:0000313" key="2">
    <source>
        <dbReference type="EMBL" id="CAB4622247.1"/>
    </source>
</evidence>
<accession>A0A6J6ID08</accession>
<name>A0A6J6ID08_9ZZZZ</name>
<dbReference type="EMBL" id="CAEZUZ010000184">
    <property type="protein sequence ID" value="CAB4622247.1"/>
    <property type="molecule type" value="Genomic_DNA"/>
</dbReference>
<evidence type="ECO:0000256" key="1">
    <source>
        <dbReference type="SAM" id="MobiDB-lite"/>
    </source>
</evidence>
<organism evidence="2">
    <name type="scientific">freshwater metagenome</name>
    <dbReference type="NCBI Taxonomy" id="449393"/>
    <lineage>
        <taxon>unclassified sequences</taxon>
        <taxon>metagenomes</taxon>
        <taxon>ecological metagenomes</taxon>
    </lineage>
</organism>
<dbReference type="AlphaFoldDB" id="A0A6J6ID08"/>
<gene>
    <name evidence="2" type="ORF">UFOPK1889_00986</name>
</gene>
<feature type="region of interest" description="Disordered" evidence="1">
    <location>
        <begin position="1"/>
        <end position="25"/>
    </location>
</feature>
<reference evidence="2" key="1">
    <citation type="submission" date="2020-05" db="EMBL/GenBank/DDBJ databases">
        <authorList>
            <person name="Chiriac C."/>
            <person name="Salcher M."/>
            <person name="Ghai R."/>
            <person name="Kavagutti S V."/>
        </authorList>
    </citation>
    <scope>NUCLEOTIDE SEQUENCE</scope>
</reference>
<proteinExistence type="predicted"/>
<sequence length="65" mass="6718">MKESEKTIEGDGTSGSNDVGRDPQHQTVASVLTAQVVLPPAETLMADVCSDGENAIARSVPPVPN</sequence>